<dbReference type="InterPro" id="IPR003599">
    <property type="entry name" value="Ig_sub"/>
</dbReference>
<feature type="domain" description="Ig-like" evidence="20">
    <location>
        <begin position="254"/>
        <end position="342"/>
    </location>
</feature>
<keyword evidence="14" id="KW-0393">Immunoglobulin domain</keyword>
<keyword evidence="10 18" id="KW-0472">Membrane</keyword>
<evidence type="ECO:0000256" key="18">
    <source>
        <dbReference type="SAM" id="Phobius"/>
    </source>
</evidence>
<dbReference type="FunFam" id="2.60.40.10:FF:002563">
    <property type="entry name" value="Neural cell adhesion molecule L1"/>
    <property type="match status" value="1"/>
</dbReference>
<dbReference type="GO" id="GO:0007411">
    <property type="term" value="P:axon guidance"/>
    <property type="evidence" value="ECO:0007669"/>
    <property type="project" value="TreeGrafter"/>
</dbReference>
<gene>
    <name evidence="22" type="primary">L1CAM</name>
    <name evidence="22" type="synonym">l1cama</name>
</gene>
<evidence type="ECO:0000259" key="21">
    <source>
        <dbReference type="PROSITE" id="PS50853"/>
    </source>
</evidence>
<dbReference type="InterPro" id="IPR013098">
    <property type="entry name" value="Ig_I-set"/>
</dbReference>
<feature type="transmembrane region" description="Helical" evidence="18">
    <location>
        <begin position="1140"/>
        <end position="1161"/>
    </location>
</feature>
<evidence type="ECO:0000256" key="2">
    <source>
        <dbReference type="ARBA" id="ARBA00004624"/>
    </source>
</evidence>
<feature type="domain" description="Fibronectin type-III" evidence="21">
    <location>
        <begin position="727"/>
        <end position="821"/>
    </location>
</feature>
<keyword evidence="4" id="KW-1003">Cell membrane</keyword>
<keyword evidence="9 18" id="KW-1133">Transmembrane helix</keyword>
<accession>A0A8C9R0G5</accession>
<feature type="domain" description="Ig-like" evidence="20">
    <location>
        <begin position="440"/>
        <end position="521"/>
    </location>
</feature>
<evidence type="ECO:0000256" key="1">
    <source>
        <dbReference type="ARBA" id="ARBA00004251"/>
    </source>
</evidence>
<dbReference type="FunFam" id="2.60.40.10:FF:000367">
    <property type="entry name" value="Neural cell adhesion molecule L1-like protein"/>
    <property type="match status" value="1"/>
</dbReference>
<dbReference type="SUPFAM" id="SSF48726">
    <property type="entry name" value="Immunoglobulin"/>
    <property type="match status" value="6"/>
</dbReference>
<evidence type="ECO:0000256" key="14">
    <source>
        <dbReference type="ARBA" id="ARBA00023319"/>
    </source>
</evidence>
<dbReference type="FunFam" id="2.60.40.10:FF:000028">
    <property type="entry name" value="Neuronal cell adhesion molecule"/>
    <property type="match status" value="1"/>
</dbReference>
<reference evidence="22" key="2">
    <citation type="submission" date="2025-08" db="UniProtKB">
        <authorList>
            <consortium name="Ensembl"/>
        </authorList>
    </citation>
    <scope>IDENTIFICATION</scope>
</reference>
<dbReference type="InterPro" id="IPR013783">
    <property type="entry name" value="Ig-like_fold"/>
</dbReference>
<dbReference type="SMART" id="SM00408">
    <property type="entry name" value="IGc2"/>
    <property type="match status" value="5"/>
</dbReference>
<evidence type="ECO:0000256" key="10">
    <source>
        <dbReference type="ARBA" id="ARBA00023136"/>
    </source>
</evidence>
<feature type="domain" description="Ig-like" evidence="20">
    <location>
        <begin position="347"/>
        <end position="434"/>
    </location>
</feature>
<dbReference type="Proteomes" id="UP000694397">
    <property type="component" value="Chromosome 19"/>
</dbReference>
<feature type="region of interest" description="Disordered" evidence="17">
    <location>
        <begin position="88"/>
        <end position="114"/>
    </location>
</feature>
<dbReference type="Pfam" id="PF00041">
    <property type="entry name" value="fn3"/>
    <property type="match status" value="4"/>
</dbReference>
<evidence type="ECO:0000313" key="22">
    <source>
        <dbReference type="Ensembl" id="ENSSFOP00015001877.2"/>
    </source>
</evidence>
<dbReference type="OrthoDB" id="6244967at2759"/>
<dbReference type="InterPro" id="IPR036116">
    <property type="entry name" value="FN3_sf"/>
</dbReference>
<feature type="domain" description="Fibronectin type-III" evidence="21">
    <location>
        <begin position="627"/>
        <end position="722"/>
    </location>
</feature>
<dbReference type="SMART" id="SM00060">
    <property type="entry name" value="FN3"/>
    <property type="match status" value="5"/>
</dbReference>
<feature type="compositionally biased region" description="Basic residues" evidence="17">
    <location>
        <begin position="867"/>
        <end position="879"/>
    </location>
</feature>
<evidence type="ECO:0000256" key="8">
    <source>
        <dbReference type="ARBA" id="ARBA00022889"/>
    </source>
</evidence>
<dbReference type="SMART" id="SM00409">
    <property type="entry name" value="IG"/>
    <property type="match status" value="6"/>
</dbReference>
<dbReference type="GO" id="GO:0007420">
    <property type="term" value="P:brain development"/>
    <property type="evidence" value="ECO:0007669"/>
    <property type="project" value="TreeGrafter"/>
</dbReference>
<dbReference type="InterPro" id="IPR003598">
    <property type="entry name" value="Ig_sub2"/>
</dbReference>
<evidence type="ECO:0000256" key="12">
    <source>
        <dbReference type="ARBA" id="ARBA00023180"/>
    </source>
</evidence>
<proteinExistence type="inferred from homology"/>
<evidence type="ECO:0000256" key="17">
    <source>
        <dbReference type="SAM" id="MobiDB-lite"/>
    </source>
</evidence>
<dbReference type="SUPFAM" id="SSF49265">
    <property type="entry name" value="Fibronectin type III"/>
    <property type="match status" value="3"/>
</dbReference>
<comment type="similarity">
    <text evidence="3">Belongs to the immunoglobulin superfamily. L1/neurofascin/NgCAM family.</text>
</comment>
<keyword evidence="8" id="KW-0130">Cell adhesion</keyword>
<evidence type="ECO:0000256" key="9">
    <source>
        <dbReference type="ARBA" id="ARBA00022989"/>
    </source>
</evidence>
<dbReference type="FunFam" id="2.60.40.10:FF:000347">
    <property type="entry name" value="Neuronal cell adhesion molecule"/>
    <property type="match status" value="1"/>
</dbReference>
<evidence type="ECO:0000256" key="11">
    <source>
        <dbReference type="ARBA" id="ARBA00023157"/>
    </source>
</evidence>
<evidence type="ECO:0000256" key="3">
    <source>
        <dbReference type="ARBA" id="ARBA00008588"/>
    </source>
</evidence>
<evidence type="ECO:0000256" key="19">
    <source>
        <dbReference type="SAM" id="SignalP"/>
    </source>
</evidence>
<evidence type="ECO:0000256" key="5">
    <source>
        <dbReference type="ARBA" id="ARBA00022692"/>
    </source>
</evidence>
<dbReference type="InterPro" id="IPR026966">
    <property type="entry name" value="Neurofascin/L1/NrCAM_C"/>
</dbReference>
<feature type="region of interest" description="Disordered" evidence="17">
    <location>
        <begin position="706"/>
        <end position="735"/>
    </location>
</feature>
<feature type="domain" description="Fibronectin type-III" evidence="21">
    <location>
        <begin position="942"/>
        <end position="1038"/>
    </location>
</feature>
<evidence type="ECO:0000259" key="20">
    <source>
        <dbReference type="PROSITE" id="PS50835"/>
    </source>
</evidence>
<dbReference type="Gene3D" id="2.60.40.10">
    <property type="entry name" value="Immunoglobulins"/>
    <property type="match status" value="11"/>
</dbReference>
<comment type="function">
    <text evidence="15">Neural cell adhesion molecule involved in the dynamics of cell adhesion and in the generation of transmembrane signals at tyrosine kinase receptors. During brain development, critical in multiple processes, including neuronal migration, axonal growth and fasciculation, and synaptogenesis. In the mature brain, plays a role in the dynamics of neuronal structure and function, including synaptic plasticity.</text>
</comment>
<dbReference type="GO" id="GO:0005886">
    <property type="term" value="C:plasma membrane"/>
    <property type="evidence" value="ECO:0007669"/>
    <property type="project" value="UniProtKB-SubCell"/>
</dbReference>
<evidence type="ECO:0000313" key="23">
    <source>
        <dbReference type="Proteomes" id="UP000694397"/>
    </source>
</evidence>
<reference evidence="22" key="3">
    <citation type="submission" date="2025-09" db="UniProtKB">
        <authorList>
            <consortium name="Ensembl"/>
        </authorList>
    </citation>
    <scope>IDENTIFICATION</scope>
</reference>
<protein>
    <recommendedName>
        <fullName evidence="16">Neural cell adhesion molecule L1</fullName>
    </recommendedName>
</protein>
<dbReference type="PROSITE" id="PS50835">
    <property type="entry name" value="IG_LIKE"/>
    <property type="match status" value="6"/>
</dbReference>
<organism evidence="22 23">
    <name type="scientific">Scleropages formosus</name>
    <name type="common">Asian bonytongue</name>
    <name type="synonym">Osteoglossum formosum</name>
    <dbReference type="NCBI Taxonomy" id="113540"/>
    <lineage>
        <taxon>Eukaryota</taxon>
        <taxon>Metazoa</taxon>
        <taxon>Chordata</taxon>
        <taxon>Craniata</taxon>
        <taxon>Vertebrata</taxon>
        <taxon>Euteleostomi</taxon>
        <taxon>Actinopterygii</taxon>
        <taxon>Neopterygii</taxon>
        <taxon>Teleostei</taxon>
        <taxon>Osteoglossocephala</taxon>
        <taxon>Osteoglossomorpha</taxon>
        <taxon>Osteoglossiformes</taxon>
        <taxon>Osteoglossidae</taxon>
        <taxon>Scleropages</taxon>
    </lineage>
</organism>
<reference evidence="22 23" key="1">
    <citation type="submission" date="2019-04" db="EMBL/GenBank/DDBJ databases">
        <authorList>
            <consortium name="Wellcome Sanger Institute Data Sharing"/>
        </authorList>
    </citation>
    <scope>NUCLEOTIDE SEQUENCE [LARGE SCALE GENOMIC DNA]</scope>
</reference>
<dbReference type="PANTHER" id="PTHR44170">
    <property type="entry name" value="PROTEIN SIDEKICK"/>
    <property type="match status" value="1"/>
</dbReference>
<evidence type="ECO:0000256" key="4">
    <source>
        <dbReference type="ARBA" id="ARBA00022475"/>
    </source>
</evidence>
<evidence type="ECO:0000256" key="13">
    <source>
        <dbReference type="ARBA" id="ARBA00023273"/>
    </source>
</evidence>
<evidence type="ECO:0000256" key="7">
    <source>
        <dbReference type="ARBA" id="ARBA00022737"/>
    </source>
</evidence>
<keyword evidence="7" id="KW-0677">Repeat</keyword>
<dbReference type="CDD" id="cd00063">
    <property type="entry name" value="FN3"/>
    <property type="match status" value="5"/>
</dbReference>
<dbReference type="Ensembl" id="ENSSFOT00015001917.2">
    <property type="protein sequence ID" value="ENSSFOP00015001877.2"/>
    <property type="gene ID" value="ENSSFOG00015001266.2"/>
</dbReference>
<feature type="domain" description="Fibronectin type-III" evidence="21">
    <location>
        <begin position="826"/>
        <end position="938"/>
    </location>
</feature>
<feature type="compositionally biased region" description="Low complexity" evidence="17">
    <location>
        <begin position="102"/>
        <end position="114"/>
    </location>
</feature>
<sequence length="1285" mass="141246">MPSTHRQRFGRRGRCRPLPPRLALLLLTVALGPGQAAIRIPAGYQVGEFKQPPEITVQPVSVTAFTADDISLTCEASGNPAPSFRWVKDGEEFDPTSDPQLSTSADSGSFSASGNDPIGEYQGKYSCYAYNGLGTAVSNEVQIIIENTPKYVKEKKVTRKVEEGESVVLKCNPPSSTVAPFIHWMDRNLRHFEQSERVTQGRDGNLYFANVFASDGRDDYTCHAQYISARTILPKEPISLTVTTSNSVLRNRRPQMMHPSGAHSSYLALRGSTLELECIPEGLPTPTIQWVRRDGVLSESRTSRQNFERVLRFTNISETDSGEYQCMASNSQGVVVHTYTVTVEAAPYWTKSPESQLYAPGETVRLDCQADGIPTPTITWSLNGSPISSVDPDPRRRAEGGTMVMEDVQPGDTAVYQCLASNKHGTALFNTYVYIIELPPQMLTEDAKVYTVVEGQRALLSCETFGSPKPKITWEGESSDTLLSDPRVSQLANGTLQIASIAQEDAGLYTCSVPGANLSITAELDVLNKTAIISPPEYLRVQRGKSGFFTCQAVVDPKLYPPVIQWRMNRKKIFESPYNDKYTLDGSTLAVSDVQSEDEGMYTCEVITRLDMAHASGYITIIDKPDPPTLLQLSAPKDRSLMLSWSPEDDHNSPILEFVVEYEEQQFGKGEWIEVARVTGEVNHVTAPLRPFGTYSFRVTAINELGKSKPSSPSALHSTPPAAPDMNPEDVRSESTEPGTLVIMWEEMDQQNFNGPGFQYKVMWRQSIGQGPQWHHNYTSSPPFIVMEAGTFIPFEIKVQAVNDLGEGPEPEPEIGYSGEDTPLEAPVGVGVEVINSTAIKVKWAPVSKDTVRGHLLGYKVHLKRLGPGNRRGRRKRGRNEREGERSDSVTVETGANEEKKVLGGLQPYSRYAVSVTVFNSKGEGPPSEPISFDTPEGVPSHPTSLHLESPSETELTLHWTPPSQPNGVLTGYLLQYQQITDSEDSPMQVETIDDSSASQFTVKQLDPQSRYRFYLRGRTSAGDGEAIIKEGATMLDGAPPSNISMSVGETSVNLSWVSGDRHRNVAFHIHYLSKNGGGQWKVSEKLNSTQSFYQLQGLQPGSQYRLQFIFSNNTFWETDIQTQGEGMLELKEGFATQGWFIGLISAIMVLLLVLLILCIIKRTKGGKYSVKDKEEGQVDSEARPMKDEAFGEYRSLESDNEEKGTTSQPSLCEDSKLGSQGSLARLAEAVDGNQDSLLVVQLDGKMDIPGPGDQEALAATSPVNPSEDPPGNPTTPNSITGILD</sequence>
<feature type="region of interest" description="Disordered" evidence="17">
    <location>
        <begin position="1193"/>
        <end position="1217"/>
    </location>
</feature>
<evidence type="ECO:0000256" key="6">
    <source>
        <dbReference type="ARBA" id="ARBA00022729"/>
    </source>
</evidence>
<dbReference type="Pfam" id="PF07679">
    <property type="entry name" value="I-set"/>
    <property type="match status" value="1"/>
</dbReference>
<evidence type="ECO:0000256" key="16">
    <source>
        <dbReference type="ARBA" id="ARBA00074488"/>
    </source>
</evidence>
<keyword evidence="23" id="KW-1185">Reference proteome</keyword>
<dbReference type="FunFam" id="2.60.40.10:FF:000057">
    <property type="entry name" value="neural cell adhesion molecule L1"/>
    <property type="match status" value="1"/>
</dbReference>
<dbReference type="GO" id="GO:0098632">
    <property type="term" value="F:cell-cell adhesion mediator activity"/>
    <property type="evidence" value="ECO:0007669"/>
    <property type="project" value="TreeGrafter"/>
</dbReference>
<name>A0A8C9R0G5_SCLFO</name>
<dbReference type="GO" id="GO:0030426">
    <property type="term" value="C:growth cone"/>
    <property type="evidence" value="ECO:0007669"/>
    <property type="project" value="UniProtKB-SubCell"/>
</dbReference>
<feature type="region of interest" description="Disordered" evidence="17">
    <location>
        <begin position="921"/>
        <end position="948"/>
    </location>
</feature>
<evidence type="ECO:0000256" key="15">
    <source>
        <dbReference type="ARBA" id="ARBA00060042"/>
    </source>
</evidence>
<feature type="region of interest" description="Disordered" evidence="17">
    <location>
        <begin position="867"/>
        <end position="897"/>
    </location>
</feature>
<keyword evidence="13" id="KW-0966">Cell projection</keyword>
<feature type="compositionally biased region" description="Basic and acidic residues" evidence="17">
    <location>
        <begin position="1193"/>
        <end position="1205"/>
    </location>
</feature>
<dbReference type="Pfam" id="PF13882">
    <property type="entry name" value="Bravo_FIGEY"/>
    <property type="match status" value="1"/>
</dbReference>
<feature type="compositionally biased region" description="Polar residues" evidence="17">
    <location>
        <begin position="1275"/>
        <end position="1285"/>
    </location>
</feature>
<dbReference type="InterPro" id="IPR036179">
    <property type="entry name" value="Ig-like_dom_sf"/>
</dbReference>
<keyword evidence="12" id="KW-0325">Glycoprotein</keyword>
<dbReference type="FunFam" id="2.60.40.10:FF:000078">
    <property type="entry name" value="Neuronal cell adhesion molecule"/>
    <property type="match status" value="1"/>
</dbReference>
<dbReference type="GeneTree" id="ENSGT00940000157506"/>
<dbReference type="FunFam" id="2.60.40.10:FF:000005">
    <property type="entry name" value="Neuronal cell adhesion molecule"/>
    <property type="match status" value="1"/>
</dbReference>
<feature type="domain" description="Ig-like" evidence="20">
    <location>
        <begin position="530"/>
        <end position="620"/>
    </location>
</feature>
<feature type="signal peptide" evidence="19">
    <location>
        <begin position="1"/>
        <end position="36"/>
    </location>
</feature>
<keyword evidence="11" id="KW-1015">Disulfide bond</keyword>
<feature type="domain" description="Ig-like" evidence="20">
    <location>
        <begin position="53"/>
        <end position="144"/>
    </location>
</feature>
<dbReference type="InterPro" id="IPR003961">
    <property type="entry name" value="FN3_dom"/>
</dbReference>
<dbReference type="InterPro" id="IPR007110">
    <property type="entry name" value="Ig-like_dom"/>
</dbReference>
<dbReference type="PANTHER" id="PTHR44170:SF36">
    <property type="entry name" value="L1 CELL ADHESION MOLECULE"/>
    <property type="match status" value="1"/>
</dbReference>
<comment type="subcellular location">
    <subcellularLocation>
        <location evidence="1">Cell membrane</location>
        <topology evidence="1">Single-pass type I membrane protein</topology>
    </subcellularLocation>
    <subcellularLocation>
        <location evidence="2">Cell projection</location>
        <location evidence="2">Growth cone</location>
    </subcellularLocation>
</comment>
<keyword evidence="6 19" id="KW-0732">Signal</keyword>
<feature type="region of interest" description="Disordered" evidence="17">
    <location>
        <begin position="1244"/>
        <end position="1285"/>
    </location>
</feature>
<feature type="domain" description="Ig-like" evidence="20">
    <location>
        <begin position="149"/>
        <end position="239"/>
    </location>
</feature>
<dbReference type="Pfam" id="PF13927">
    <property type="entry name" value="Ig_3"/>
    <property type="match status" value="4"/>
</dbReference>
<feature type="domain" description="Fibronectin type-III" evidence="21">
    <location>
        <begin position="1040"/>
        <end position="1126"/>
    </location>
</feature>
<dbReference type="PROSITE" id="PS50853">
    <property type="entry name" value="FN3"/>
    <property type="match status" value="5"/>
</dbReference>
<feature type="chain" id="PRO_5034440349" description="Neural cell adhesion molecule L1" evidence="19">
    <location>
        <begin position="37"/>
        <end position="1285"/>
    </location>
</feature>
<keyword evidence="5 18" id="KW-0812">Transmembrane</keyword>